<gene>
    <name evidence="5" type="ORF">ACFFRI_10975</name>
</gene>
<dbReference type="RefSeq" id="WP_140007826.1">
    <property type="nucleotide sequence ID" value="NZ_JBHMDG010000012.1"/>
</dbReference>
<keyword evidence="6" id="KW-1185">Reference proteome</keyword>
<dbReference type="InterPro" id="IPR013783">
    <property type="entry name" value="Ig-like_fold"/>
</dbReference>
<protein>
    <submittedName>
        <fullName evidence="5">Substrate-binding domain-containing protein</fullName>
    </submittedName>
</protein>
<dbReference type="Pfam" id="PF16640">
    <property type="entry name" value="Big_3_5"/>
    <property type="match status" value="1"/>
</dbReference>
<dbReference type="Gene3D" id="3.40.190.10">
    <property type="entry name" value="Periplasmic binding protein-like II"/>
    <property type="match status" value="1"/>
</dbReference>
<evidence type="ECO:0000313" key="6">
    <source>
        <dbReference type="Proteomes" id="UP001589750"/>
    </source>
</evidence>
<keyword evidence="1 2" id="KW-0732">Signal</keyword>
<feature type="domain" description="PBP" evidence="3">
    <location>
        <begin position="93"/>
        <end position="242"/>
    </location>
</feature>
<dbReference type="InterPro" id="IPR050811">
    <property type="entry name" value="Phosphate_ABC_transporter"/>
</dbReference>
<dbReference type="SUPFAM" id="SSF53850">
    <property type="entry name" value="Periplasmic binding protein-like II"/>
    <property type="match status" value="1"/>
</dbReference>
<proteinExistence type="predicted"/>
<evidence type="ECO:0000313" key="5">
    <source>
        <dbReference type="EMBL" id="MFB9313565.1"/>
    </source>
</evidence>
<name>A0ABV5KCP0_9ACTN</name>
<reference evidence="5 6" key="1">
    <citation type="submission" date="2024-09" db="EMBL/GenBank/DDBJ databases">
        <authorList>
            <person name="Sun Q."/>
            <person name="Mori K."/>
        </authorList>
    </citation>
    <scope>NUCLEOTIDE SEQUENCE [LARGE SCALE GENOMIC DNA]</scope>
    <source>
        <strain evidence="5 6">JCM 9626</strain>
    </source>
</reference>
<evidence type="ECO:0000256" key="2">
    <source>
        <dbReference type="SAM" id="SignalP"/>
    </source>
</evidence>
<sequence length="522" mass="52412">MFVRKSLAGAVTLAVTGSVLALTTGAAHAAVDPDDTTFTPTTSDVIGVGSDTSQHALFLLANSYNATVASGAPKLATFAATGGGTIALPTAAVTRPNGSGAGKTTLYNPSNPDVDYARSSSSLSTAEINAGLQQFPFALDTLATVVSGSVASNAPATITPAQLVGIYSGNIKNWSEIGGTAGAIEPKIPQAGSGTRSFFVAQLKAANGNVDVTLGTEVKEVQENDPASIQSNPNAIAPYSAGRAGLSGSALRVEGGFKADRALYNVVRTTDLGNATIQGLFGANGFVCSDDAADEIKAAGFEQLDSVADGGVCGQATQSATSNFKLNEPVAPIETTTTVVGTSPAAKGLRLTATVAGTPTPTGKVAFIDSAKDVTLGTASLIGGQATLNLTGKAPGLYSITASYQPTADTAFEPSSAARTVRVKTSSSVSESFASTISRKATSAKGTVTVVFSGVTNKPSGKVSIKEGSKLVGSGTLNSLGKVSVTLSKSKVGTGKSKLTISYPGNTVGFGSTRSFYITFNK</sequence>
<dbReference type="EMBL" id="JBHMDG010000012">
    <property type="protein sequence ID" value="MFB9313565.1"/>
    <property type="molecule type" value="Genomic_DNA"/>
</dbReference>
<feature type="chain" id="PRO_5046004813" evidence="2">
    <location>
        <begin position="30"/>
        <end position="522"/>
    </location>
</feature>
<organism evidence="5 6">
    <name type="scientific">Nocardioides plantarum</name>
    <dbReference type="NCBI Taxonomy" id="29299"/>
    <lineage>
        <taxon>Bacteria</taxon>
        <taxon>Bacillati</taxon>
        <taxon>Actinomycetota</taxon>
        <taxon>Actinomycetes</taxon>
        <taxon>Propionibacteriales</taxon>
        <taxon>Nocardioidaceae</taxon>
        <taxon>Nocardioides</taxon>
    </lineage>
</organism>
<evidence type="ECO:0000259" key="3">
    <source>
        <dbReference type="Pfam" id="PF12849"/>
    </source>
</evidence>
<dbReference type="InterPro" id="IPR032109">
    <property type="entry name" value="Big_3_5"/>
</dbReference>
<dbReference type="InterPro" id="IPR024370">
    <property type="entry name" value="PBP_domain"/>
</dbReference>
<dbReference type="Proteomes" id="UP001589750">
    <property type="component" value="Unassembled WGS sequence"/>
</dbReference>
<evidence type="ECO:0000259" key="4">
    <source>
        <dbReference type="Pfam" id="PF16640"/>
    </source>
</evidence>
<evidence type="ECO:0000256" key="1">
    <source>
        <dbReference type="ARBA" id="ARBA00022729"/>
    </source>
</evidence>
<dbReference type="Pfam" id="PF12849">
    <property type="entry name" value="PBP_like_2"/>
    <property type="match status" value="1"/>
</dbReference>
<feature type="signal peptide" evidence="2">
    <location>
        <begin position="1"/>
        <end position="29"/>
    </location>
</feature>
<dbReference type="PANTHER" id="PTHR30570">
    <property type="entry name" value="PERIPLASMIC PHOSPHATE BINDING COMPONENT OF PHOSPHATE ABC TRANSPORTER"/>
    <property type="match status" value="1"/>
</dbReference>
<dbReference type="PANTHER" id="PTHR30570:SF1">
    <property type="entry name" value="PHOSPHATE-BINDING PROTEIN PSTS"/>
    <property type="match status" value="1"/>
</dbReference>
<feature type="domain" description="Bacterial Ig-like" evidence="4">
    <location>
        <begin position="345"/>
        <end position="423"/>
    </location>
</feature>
<dbReference type="Gene3D" id="2.60.40.10">
    <property type="entry name" value="Immunoglobulins"/>
    <property type="match status" value="1"/>
</dbReference>
<comment type="caution">
    <text evidence="5">The sequence shown here is derived from an EMBL/GenBank/DDBJ whole genome shotgun (WGS) entry which is preliminary data.</text>
</comment>
<accession>A0ABV5KCP0</accession>